<keyword evidence="3" id="KW-1185">Reference proteome</keyword>
<dbReference type="InterPro" id="IPR038332">
    <property type="entry name" value="PPE_sf"/>
</dbReference>
<dbReference type="STRING" id="587909.SAMN05421810_104376"/>
<sequence length="190" mass="19516">MDQRGVPEPDRRYEAYSHPAMRAEVETGNDPAEAGDVGQQWGELAARLRESTDALRGVAEASAELWRGGAGDAVRHALTAAAGWADEAARVSDAVGGSVAEQAAVAARARAEMPEPVDYDPAGMIRGAAGSGDIVALIGLSDALAGRRLAAEVARQRAIDVMRARDAGLRAAVPAVGFPDPPPLTARGGG</sequence>
<dbReference type="AlphaFoldDB" id="A0A1I5VHL9"/>
<dbReference type="RefSeq" id="WP_092530736.1">
    <property type="nucleotide sequence ID" value="NZ_FOWW01000004.1"/>
</dbReference>
<dbReference type="Proteomes" id="UP000198727">
    <property type="component" value="Unassembled WGS sequence"/>
</dbReference>
<dbReference type="Gene3D" id="1.20.1260.20">
    <property type="entry name" value="PPE superfamily"/>
    <property type="match status" value="1"/>
</dbReference>
<gene>
    <name evidence="2" type="ORF">SAMN05421810_104376</name>
</gene>
<accession>A0A1I5VHL9</accession>
<dbReference type="EMBL" id="FOWW01000004">
    <property type="protein sequence ID" value="SFQ06990.1"/>
    <property type="molecule type" value="Genomic_DNA"/>
</dbReference>
<protein>
    <recommendedName>
        <fullName evidence="4">PPE family protein</fullName>
    </recommendedName>
</protein>
<reference evidence="3" key="1">
    <citation type="submission" date="2016-10" db="EMBL/GenBank/DDBJ databases">
        <authorList>
            <person name="Varghese N."/>
            <person name="Submissions S."/>
        </authorList>
    </citation>
    <scope>NUCLEOTIDE SEQUENCE [LARGE SCALE GENOMIC DNA]</scope>
    <source>
        <strain evidence="3">CGMCC 4.5579</strain>
    </source>
</reference>
<organism evidence="2 3">
    <name type="scientific">Amycolatopsis arida</name>
    <dbReference type="NCBI Taxonomy" id="587909"/>
    <lineage>
        <taxon>Bacteria</taxon>
        <taxon>Bacillati</taxon>
        <taxon>Actinomycetota</taxon>
        <taxon>Actinomycetes</taxon>
        <taxon>Pseudonocardiales</taxon>
        <taxon>Pseudonocardiaceae</taxon>
        <taxon>Amycolatopsis</taxon>
    </lineage>
</organism>
<evidence type="ECO:0000313" key="3">
    <source>
        <dbReference type="Proteomes" id="UP000198727"/>
    </source>
</evidence>
<dbReference type="OrthoDB" id="3664672at2"/>
<name>A0A1I5VHL9_9PSEU</name>
<evidence type="ECO:0008006" key="4">
    <source>
        <dbReference type="Google" id="ProtNLM"/>
    </source>
</evidence>
<evidence type="ECO:0000256" key="1">
    <source>
        <dbReference type="SAM" id="MobiDB-lite"/>
    </source>
</evidence>
<proteinExistence type="predicted"/>
<feature type="compositionally biased region" description="Basic and acidic residues" evidence="1">
    <location>
        <begin position="1"/>
        <end position="25"/>
    </location>
</feature>
<feature type="region of interest" description="Disordered" evidence="1">
    <location>
        <begin position="1"/>
        <end position="36"/>
    </location>
</feature>
<dbReference type="SUPFAM" id="SSF140459">
    <property type="entry name" value="PE/PPE dimer-like"/>
    <property type="match status" value="1"/>
</dbReference>
<evidence type="ECO:0000313" key="2">
    <source>
        <dbReference type="EMBL" id="SFQ06990.1"/>
    </source>
</evidence>